<organism evidence="1 2">
    <name type="scientific">Salinicoccus hispanicus</name>
    <dbReference type="NCBI Taxonomy" id="157225"/>
    <lineage>
        <taxon>Bacteria</taxon>
        <taxon>Bacillati</taxon>
        <taxon>Bacillota</taxon>
        <taxon>Bacilli</taxon>
        <taxon>Bacillales</taxon>
        <taxon>Staphylococcaceae</taxon>
        <taxon>Salinicoccus</taxon>
    </lineage>
</organism>
<proteinExistence type="predicted"/>
<dbReference type="AlphaFoldDB" id="A0A6N8U1K9"/>
<name>A0A6N8U1K9_9STAP</name>
<sequence>MKPCLENIFVSIDKYLQERINDGRVVIWTGFVATFFSKPYYFGIDEMLNRQNFPGGKQTPEQ</sequence>
<reference evidence="1 2" key="1">
    <citation type="submission" date="2019-12" db="EMBL/GenBank/DDBJ databases">
        <title>Salinicoccus cyprini sp. nov., isolated from gastro-intestinal tract of mirror carp, Cyprinus carpio var. specularis, collected from Gobind Sagar Reservoir, Himachal Pradesh, India.</title>
        <authorList>
            <person name="Talwar C."/>
            <person name="Singh A.K."/>
            <person name="Lal R."/>
            <person name="Negi R.K."/>
        </authorList>
    </citation>
    <scope>NUCLEOTIDE SEQUENCE [LARGE SCALE GENOMIC DNA]</scope>
    <source>
        <strain evidence="1 2">J-82</strain>
    </source>
</reference>
<keyword evidence="2" id="KW-1185">Reference proteome</keyword>
<comment type="caution">
    <text evidence="1">The sequence shown here is derived from an EMBL/GenBank/DDBJ whole genome shotgun (WGS) entry which is preliminary data.</text>
</comment>
<accession>A0A6N8U1K9</accession>
<dbReference type="OrthoDB" id="9775805at2"/>
<evidence type="ECO:0000313" key="1">
    <source>
        <dbReference type="EMBL" id="MXQ51652.1"/>
    </source>
</evidence>
<dbReference type="EMBL" id="WUUK01000004">
    <property type="protein sequence ID" value="MXQ51652.1"/>
    <property type="molecule type" value="Genomic_DNA"/>
</dbReference>
<dbReference type="RefSeq" id="WP_160656636.1">
    <property type="nucleotide sequence ID" value="NZ_JBHRWU010000001.1"/>
</dbReference>
<evidence type="ECO:0000313" key="2">
    <source>
        <dbReference type="Proteomes" id="UP000436284"/>
    </source>
</evidence>
<dbReference type="Proteomes" id="UP000436284">
    <property type="component" value="Unassembled WGS sequence"/>
</dbReference>
<protein>
    <submittedName>
        <fullName evidence="1">Uncharacterized protein</fullName>
    </submittedName>
</protein>
<gene>
    <name evidence="1" type="ORF">GQ671_10295</name>
</gene>